<dbReference type="InterPro" id="IPR011701">
    <property type="entry name" value="MFS"/>
</dbReference>
<dbReference type="InterPro" id="IPR036259">
    <property type="entry name" value="MFS_trans_sf"/>
</dbReference>
<proteinExistence type="predicted"/>
<evidence type="ECO:0000256" key="3">
    <source>
        <dbReference type="ARBA" id="ARBA00022989"/>
    </source>
</evidence>
<dbReference type="InterPro" id="IPR051337">
    <property type="entry name" value="OPA_Antiporter"/>
</dbReference>
<dbReference type="GO" id="GO:0016020">
    <property type="term" value="C:membrane"/>
    <property type="evidence" value="ECO:0007669"/>
    <property type="project" value="UniProtKB-ARBA"/>
</dbReference>
<evidence type="ECO:0000313" key="7">
    <source>
        <dbReference type="EMBL" id="SVB82735.1"/>
    </source>
</evidence>
<evidence type="ECO:0000256" key="5">
    <source>
        <dbReference type="SAM" id="Phobius"/>
    </source>
</evidence>
<dbReference type="Gene3D" id="1.20.1250.20">
    <property type="entry name" value="MFS general substrate transporter like domains"/>
    <property type="match status" value="1"/>
</dbReference>
<dbReference type="GO" id="GO:0012505">
    <property type="term" value="C:endomembrane system"/>
    <property type="evidence" value="ECO:0007669"/>
    <property type="project" value="UniProtKB-SubCell"/>
</dbReference>
<dbReference type="PANTHER" id="PTHR43826">
    <property type="entry name" value="GLUCOSE-6-PHOSPHATE EXCHANGER SLC37A4"/>
    <property type="match status" value="1"/>
</dbReference>
<reference evidence="7" key="1">
    <citation type="submission" date="2018-05" db="EMBL/GenBank/DDBJ databases">
        <authorList>
            <person name="Lanie J.A."/>
            <person name="Ng W.-L."/>
            <person name="Kazmierczak K.M."/>
            <person name="Andrzejewski T.M."/>
            <person name="Davidsen T.M."/>
            <person name="Wayne K.J."/>
            <person name="Tettelin H."/>
            <person name="Glass J.I."/>
            <person name="Rusch D."/>
            <person name="Podicherti R."/>
            <person name="Tsui H.-C.T."/>
            <person name="Winkler M.E."/>
        </authorList>
    </citation>
    <scope>NUCLEOTIDE SEQUENCE</scope>
</reference>
<name>A0A382H6H6_9ZZZZ</name>
<feature type="domain" description="Major facilitator superfamily (MFS) profile" evidence="6">
    <location>
        <begin position="21"/>
        <end position="130"/>
    </location>
</feature>
<feature type="transmembrane region" description="Helical" evidence="5">
    <location>
        <begin position="84"/>
        <end position="103"/>
    </location>
</feature>
<dbReference type="SUPFAM" id="SSF103473">
    <property type="entry name" value="MFS general substrate transporter"/>
    <property type="match status" value="1"/>
</dbReference>
<gene>
    <name evidence="7" type="ORF">METZ01_LOCUS235589</name>
</gene>
<accession>A0A382H6H6</accession>
<dbReference type="PANTHER" id="PTHR43826:SF3">
    <property type="entry name" value="GLUCOSE-6-PHOSPHATE EXCHANGER SLC37A4"/>
    <property type="match status" value="1"/>
</dbReference>
<dbReference type="GO" id="GO:0035435">
    <property type="term" value="P:phosphate ion transmembrane transport"/>
    <property type="evidence" value="ECO:0007669"/>
    <property type="project" value="TreeGrafter"/>
</dbReference>
<protein>
    <recommendedName>
        <fullName evidence="6">Major facilitator superfamily (MFS) profile domain-containing protein</fullName>
    </recommendedName>
</protein>
<keyword evidence="2 5" id="KW-0812">Transmembrane</keyword>
<keyword evidence="4 5" id="KW-0472">Membrane</keyword>
<sequence length="130" mass="14632">MSDVRALPYSELPPRYHRWKWRVLLSFCGFYLFLYLGRFNFWPIAPLVQDDLVLTHLEIGLINALLLWGFGLGDLVHGRLAEAYGLRLWVLGGAVLTTVFNWVTSYGGSAMSIAIPWGIAGFVNAACWSP</sequence>
<dbReference type="InterPro" id="IPR020846">
    <property type="entry name" value="MFS_dom"/>
</dbReference>
<keyword evidence="3 5" id="KW-1133">Transmembrane helix</keyword>
<feature type="transmembrane region" description="Helical" evidence="5">
    <location>
        <begin position="53"/>
        <end position="72"/>
    </location>
</feature>
<dbReference type="Pfam" id="PF07690">
    <property type="entry name" value="MFS_1"/>
    <property type="match status" value="1"/>
</dbReference>
<feature type="transmembrane region" description="Helical" evidence="5">
    <location>
        <begin position="109"/>
        <end position="128"/>
    </location>
</feature>
<evidence type="ECO:0000259" key="6">
    <source>
        <dbReference type="PROSITE" id="PS50850"/>
    </source>
</evidence>
<comment type="subcellular location">
    <subcellularLocation>
        <location evidence="1">Endomembrane system</location>
        <topology evidence="1">Multi-pass membrane protein</topology>
    </subcellularLocation>
</comment>
<evidence type="ECO:0000256" key="1">
    <source>
        <dbReference type="ARBA" id="ARBA00004127"/>
    </source>
</evidence>
<organism evidence="7">
    <name type="scientific">marine metagenome</name>
    <dbReference type="NCBI Taxonomy" id="408172"/>
    <lineage>
        <taxon>unclassified sequences</taxon>
        <taxon>metagenomes</taxon>
        <taxon>ecological metagenomes</taxon>
    </lineage>
</organism>
<evidence type="ECO:0000256" key="4">
    <source>
        <dbReference type="ARBA" id="ARBA00023136"/>
    </source>
</evidence>
<feature type="non-terminal residue" evidence="7">
    <location>
        <position position="130"/>
    </location>
</feature>
<dbReference type="PROSITE" id="PS50850">
    <property type="entry name" value="MFS"/>
    <property type="match status" value="1"/>
</dbReference>
<dbReference type="GO" id="GO:0061513">
    <property type="term" value="F:glucose 6-phosphate:phosphate antiporter activity"/>
    <property type="evidence" value="ECO:0007669"/>
    <property type="project" value="TreeGrafter"/>
</dbReference>
<evidence type="ECO:0000256" key="2">
    <source>
        <dbReference type="ARBA" id="ARBA00022692"/>
    </source>
</evidence>
<dbReference type="EMBL" id="UINC01059385">
    <property type="protein sequence ID" value="SVB82735.1"/>
    <property type="molecule type" value="Genomic_DNA"/>
</dbReference>
<feature type="transmembrane region" description="Helical" evidence="5">
    <location>
        <begin position="21"/>
        <end position="41"/>
    </location>
</feature>
<dbReference type="AlphaFoldDB" id="A0A382H6H6"/>